<dbReference type="GO" id="GO:0009888">
    <property type="term" value="P:tissue development"/>
    <property type="evidence" value="ECO:0007669"/>
    <property type="project" value="TreeGrafter"/>
</dbReference>
<dbReference type="InterPro" id="IPR000742">
    <property type="entry name" value="EGF"/>
</dbReference>
<keyword evidence="6" id="KW-0084">Basement membrane</keyword>
<dbReference type="GO" id="GO:0005102">
    <property type="term" value="F:signaling receptor binding"/>
    <property type="evidence" value="ECO:0007669"/>
    <property type="project" value="InterPro"/>
</dbReference>
<dbReference type="InterPro" id="IPR002049">
    <property type="entry name" value="LE_dom"/>
</dbReference>
<feature type="disulfide bond" evidence="12">
    <location>
        <begin position="1343"/>
        <end position="1355"/>
    </location>
</feature>
<name>A0A5C6P2B5_9TELE</name>
<dbReference type="PROSITE" id="PS50192">
    <property type="entry name" value="T_SNARE"/>
    <property type="match status" value="1"/>
</dbReference>
<feature type="disulfide bond" evidence="12">
    <location>
        <begin position="1726"/>
        <end position="1735"/>
    </location>
</feature>
<dbReference type="CDD" id="cd00055">
    <property type="entry name" value="EGF_Lam"/>
    <property type="match status" value="15"/>
</dbReference>
<dbReference type="InterPro" id="IPR056863">
    <property type="entry name" value="LMN_ATRN_NET-like_EGF"/>
</dbReference>
<dbReference type="GO" id="GO:0007411">
    <property type="term" value="P:axon guidance"/>
    <property type="evidence" value="ECO:0007669"/>
    <property type="project" value="TreeGrafter"/>
</dbReference>
<evidence type="ECO:0000259" key="18">
    <source>
        <dbReference type="PROSITE" id="PS51115"/>
    </source>
</evidence>
<dbReference type="SMART" id="SM00282">
    <property type="entry name" value="LamG"/>
    <property type="match status" value="5"/>
</dbReference>
<evidence type="ECO:0000256" key="5">
    <source>
        <dbReference type="ARBA" id="ARBA00022737"/>
    </source>
</evidence>
<evidence type="ECO:0000256" key="6">
    <source>
        <dbReference type="ARBA" id="ARBA00022869"/>
    </source>
</evidence>
<dbReference type="InterPro" id="IPR009254">
    <property type="entry name" value="Laminin_aI"/>
</dbReference>
<feature type="disulfide bond" evidence="12">
    <location>
        <begin position="1318"/>
        <end position="1327"/>
    </location>
</feature>
<evidence type="ECO:0000256" key="12">
    <source>
        <dbReference type="PROSITE-ProRule" id="PRU00460"/>
    </source>
</evidence>
<evidence type="ECO:0000313" key="20">
    <source>
        <dbReference type="EMBL" id="TWW73912.1"/>
    </source>
</evidence>
<evidence type="ECO:0000256" key="2">
    <source>
        <dbReference type="ARBA" id="ARBA00022525"/>
    </source>
</evidence>
<feature type="compositionally biased region" description="Basic residues" evidence="14">
    <location>
        <begin position="1613"/>
        <end position="1622"/>
    </location>
</feature>
<evidence type="ECO:0000259" key="16">
    <source>
        <dbReference type="PROSITE" id="PS50027"/>
    </source>
</evidence>
<dbReference type="EMBL" id="RHFK02000007">
    <property type="protein sequence ID" value="TWW73912.1"/>
    <property type="molecule type" value="Genomic_DNA"/>
</dbReference>
<evidence type="ECO:0000256" key="1">
    <source>
        <dbReference type="ARBA" id="ARBA00004302"/>
    </source>
</evidence>
<dbReference type="Proteomes" id="UP000324091">
    <property type="component" value="Chromosome 15"/>
</dbReference>
<dbReference type="CDD" id="cd00176">
    <property type="entry name" value="SPEC"/>
    <property type="match status" value="1"/>
</dbReference>
<evidence type="ECO:0000256" key="13">
    <source>
        <dbReference type="SAM" id="Coils"/>
    </source>
</evidence>
<feature type="domain" description="Laminin EGF-like" evidence="16">
    <location>
        <begin position="1754"/>
        <end position="1809"/>
    </location>
</feature>
<dbReference type="InterPro" id="IPR050440">
    <property type="entry name" value="Laminin/Netrin_ECM"/>
</dbReference>
<keyword evidence="7" id="KW-0130">Cell adhesion</keyword>
<dbReference type="FunFam" id="2.10.25.10:FF:000034">
    <property type="entry name" value="Laminin subunit alpha 3"/>
    <property type="match status" value="1"/>
</dbReference>
<dbReference type="PROSITE" id="PS00022">
    <property type="entry name" value="EGF_1"/>
    <property type="match status" value="1"/>
</dbReference>
<dbReference type="FunFam" id="2.10.25.10:FF:000106">
    <property type="entry name" value="Heparan sulfate proteoglycan 2"/>
    <property type="match status" value="1"/>
</dbReference>
<feature type="region of interest" description="Disordered" evidence="14">
    <location>
        <begin position="827"/>
        <end position="853"/>
    </location>
</feature>
<dbReference type="PRINTS" id="PR00011">
    <property type="entry name" value="EGFLAMININ"/>
</dbReference>
<evidence type="ECO:0000256" key="3">
    <source>
        <dbReference type="ARBA" id="ARBA00022530"/>
    </source>
</evidence>
<dbReference type="Pfam" id="PF24973">
    <property type="entry name" value="EGF_LMN_ATRN"/>
    <property type="match status" value="1"/>
</dbReference>
<dbReference type="Pfam" id="PF06008">
    <property type="entry name" value="Laminin_I"/>
    <property type="match status" value="1"/>
</dbReference>
<feature type="disulfide bond" evidence="12">
    <location>
        <begin position="472"/>
        <end position="484"/>
    </location>
</feature>
<keyword evidence="9 12" id="KW-1015">Disulfide bond</keyword>
<dbReference type="Pfam" id="PF00055">
    <property type="entry name" value="Laminin_N"/>
    <property type="match status" value="1"/>
</dbReference>
<keyword evidence="2" id="KW-0964">Secreted</keyword>
<dbReference type="InterPro" id="IPR018159">
    <property type="entry name" value="Spectrin/alpha-actinin"/>
</dbReference>
<comment type="caution">
    <text evidence="20">The sequence shown here is derived from an EMBL/GenBank/DDBJ whole genome shotgun (WGS) entry which is preliminary data.</text>
</comment>
<dbReference type="Pfam" id="PF06009">
    <property type="entry name" value="Laminin_II"/>
    <property type="match status" value="1"/>
</dbReference>
<dbReference type="Pfam" id="PF02210">
    <property type="entry name" value="Laminin_G_2"/>
    <property type="match status" value="4"/>
</dbReference>
<organism evidence="20 21">
    <name type="scientific">Takifugu flavidus</name>
    <name type="common">sansaifugu</name>
    <dbReference type="NCBI Taxonomy" id="433684"/>
    <lineage>
        <taxon>Eukaryota</taxon>
        <taxon>Metazoa</taxon>
        <taxon>Chordata</taxon>
        <taxon>Craniata</taxon>
        <taxon>Vertebrata</taxon>
        <taxon>Euteleostomi</taxon>
        <taxon>Actinopterygii</taxon>
        <taxon>Neopterygii</taxon>
        <taxon>Teleostei</taxon>
        <taxon>Neoteleostei</taxon>
        <taxon>Acanthomorphata</taxon>
        <taxon>Eupercaria</taxon>
        <taxon>Tetraodontiformes</taxon>
        <taxon>Tetradontoidea</taxon>
        <taxon>Tetraodontidae</taxon>
        <taxon>Takifugu</taxon>
    </lineage>
</organism>
<gene>
    <name evidence="20" type="ORF">D4764_15G0013080</name>
</gene>
<comment type="subcellular location">
    <subcellularLocation>
        <location evidence="1">Secreted</location>
        <location evidence="1">Extracellular space</location>
        <location evidence="1">Extracellular matrix</location>
        <location evidence="1">Basement membrane</location>
    </subcellularLocation>
</comment>
<dbReference type="FunFam" id="2.10.25.10:FF:000388">
    <property type="entry name" value="Laminin subunit alpha"/>
    <property type="match status" value="1"/>
</dbReference>
<feature type="disulfide bond" evidence="12">
    <location>
        <begin position="447"/>
        <end position="456"/>
    </location>
</feature>
<dbReference type="FunFam" id="2.10.25.10:FF:000069">
    <property type="entry name" value="Laminin subunit alpha 1"/>
    <property type="match status" value="1"/>
</dbReference>
<comment type="caution">
    <text evidence="12">Lacks conserved residue(s) required for the propagation of feature annotation.</text>
</comment>
<dbReference type="InterPro" id="IPR008211">
    <property type="entry name" value="Laminin_N"/>
</dbReference>
<feature type="domain" description="Laminin G" evidence="15">
    <location>
        <begin position="3122"/>
        <end position="3303"/>
    </location>
</feature>
<dbReference type="GO" id="GO:0045995">
    <property type="term" value="P:regulation of embryonic development"/>
    <property type="evidence" value="ECO:0007669"/>
    <property type="project" value="InterPro"/>
</dbReference>
<keyword evidence="8 13" id="KW-0175">Coiled coil</keyword>
<feature type="domain" description="Laminin IV type A" evidence="18">
    <location>
        <begin position="1414"/>
        <end position="1592"/>
    </location>
</feature>
<feature type="domain" description="Laminin N-terminal" evidence="19">
    <location>
        <begin position="1"/>
        <end position="190"/>
    </location>
</feature>
<accession>A0A5C6P2B5</accession>
<evidence type="ECO:0000256" key="7">
    <source>
        <dbReference type="ARBA" id="ARBA00022889"/>
    </source>
</evidence>
<dbReference type="Gene3D" id="2.60.120.200">
    <property type="match status" value="5"/>
</dbReference>
<feature type="domain" description="Laminin EGF-like" evidence="16">
    <location>
        <begin position="472"/>
        <end position="523"/>
    </location>
</feature>
<dbReference type="PROSITE" id="PS51117">
    <property type="entry name" value="LAMININ_NTER"/>
    <property type="match status" value="1"/>
</dbReference>
<evidence type="ECO:0000313" key="21">
    <source>
        <dbReference type="Proteomes" id="UP000324091"/>
    </source>
</evidence>
<dbReference type="PROSITE" id="PS51115">
    <property type="entry name" value="LAMININ_IVA"/>
    <property type="match status" value="1"/>
</dbReference>
<evidence type="ECO:0000256" key="9">
    <source>
        <dbReference type="ARBA" id="ARBA00023157"/>
    </source>
</evidence>
<evidence type="ECO:0000256" key="11">
    <source>
        <dbReference type="ARBA" id="ARBA00023292"/>
    </source>
</evidence>
<dbReference type="FunFam" id="2.10.25.10:FF:000209">
    <property type="entry name" value="Laminin subunit alpha 5"/>
    <property type="match status" value="2"/>
</dbReference>
<dbReference type="CDD" id="cd00110">
    <property type="entry name" value="LamG"/>
    <property type="match status" value="4"/>
</dbReference>
<dbReference type="SUPFAM" id="SSF57997">
    <property type="entry name" value="Tropomyosin"/>
    <property type="match status" value="1"/>
</dbReference>
<dbReference type="PANTHER" id="PTHR10574">
    <property type="entry name" value="NETRIN/LAMININ-RELATED"/>
    <property type="match status" value="1"/>
</dbReference>
<dbReference type="InterPro" id="IPR001791">
    <property type="entry name" value="Laminin_G"/>
</dbReference>
<dbReference type="InterPro" id="IPR000034">
    <property type="entry name" value="Laminin_IV"/>
</dbReference>
<dbReference type="GO" id="GO:0005201">
    <property type="term" value="F:extracellular matrix structural constituent"/>
    <property type="evidence" value="ECO:0007669"/>
    <property type="project" value="TreeGrafter"/>
</dbReference>
<feature type="disulfide bond" evidence="12">
    <location>
        <begin position="1225"/>
        <end position="1234"/>
    </location>
</feature>
<feature type="disulfide bond" evidence="12">
    <location>
        <begin position="591"/>
        <end position="600"/>
    </location>
</feature>
<feature type="coiled-coil region" evidence="13">
    <location>
        <begin position="1846"/>
        <end position="2314"/>
    </location>
</feature>
<dbReference type="PROSITE" id="PS50025">
    <property type="entry name" value="LAM_G_DOMAIN"/>
    <property type="match status" value="4"/>
</dbReference>
<feature type="disulfide bond" evidence="12">
    <location>
        <begin position="1206"/>
        <end position="1223"/>
    </location>
</feature>
<feature type="domain" description="Laminin EGF-like" evidence="16">
    <location>
        <begin position="427"/>
        <end position="471"/>
    </location>
</feature>
<feature type="region of interest" description="Disordered" evidence="14">
    <location>
        <begin position="2434"/>
        <end position="2453"/>
    </location>
</feature>
<keyword evidence="3" id="KW-0272">Extracellular matrix</keyword>
<keyword evidence="10" id="KW-0325">Glycoprotein</keyword>
<dbReference type="PANTHER" id="PTHR10574:SF406">
    <property type="entry name" value="LAMININ SUBUNIT ALPHA 5"/>
    <property type="match status" value="1"/>
</dbReference>
<dbReference type="SMART" id="SM00281">
    <property type="entry name" value="LamB"/>
    <property type="match status" value="1"/>
</dbReference>
<evidence type="ECO:0000259" key="17">
    <source>
        <dbReference type="PROSITE" id="PS50192"/>
    </source>
</evidence>
<dbReference type="SMART" id="SM00136">
    <property type="entry name" value="LamNT"/>
    <property type="match status" value="1"/>
</dbReference>
<sequence length="3305" mass="364792">MPLTLPTTGEEMRGLSELAHSPEETRLYSVPETLTFLFPFQLFHVAYILIKFANSPRPDLWVLERSVDHGRTFTAWQYFAHSKRECIERFGKQPNARISGDDDQICTTEYSRIVPLENGEIVVSLVNGRPGSKRFTYSPVLQDFTKATNIRLSFLRTNTLLGHLISKAQRDPTVTRRYFYSIKDISVGGRCVCHGHAQVCAGGGDQDRTNRLQCECQHNTCGELCDRCCPGYNQKPWRAATVDSPNECQPCQCFSHSSDCFYDPEVEKNRASLDTFGRYDGGGVCTNCQHNTAGVNCERCIQGFYRPFQVPPESPSGCIPCRCDERTTAGCEMGSGRCICKPQFSGHNCDVCADGYIYYPQCIRYPVFTTSTKSPAGPIVECVCDYRGTEREVCDTSGRCLCRRGVAGERCDRCQPGHHSFPSCQGCVCGGAGVADSRCGPSGQCVCMPNYRGQSCEECAPGYYGYPECAACQCSTEGSYGNICNPVSGQCLCLPGVVGQQCDQCASGLRFPQCSGSIHGCNSAGTAVVDPLTGSCRCLENVEGTLCDRCKPLYWDLAVVNPEGCKECQCDLKGTLSGVGDCQQKSGQCHCKPNACGRSCNTCKDGYFQLQKKKYFGCQDCQCDVGGAVDMSCDETSGQCRCRDNVVGRQCSEPAPNYYFPTLHHLKFEMEDGVTPNSRPSQVRVTVHVDPRGSGPHLFRLVLRFINPSGAGVTGSIRAADNRGAAGSDQSREVIFPESPSPSFLTVPGEGFAQPFELTPGKWIVHLRAEGILLDYLVLLPQDYYEAPLLREQITQPCTYSPTASRDANCLLYKHVPLDGFSSALGSRGTLSSRRRRRRRRQAHVRRPTPDHPEMAVLSGRQSNLQLNLRVARPGPYVLILEYASEVDAAQNLNILISDQSGEYVPARANVYSCTYSFLCRSVALDASNRVSVLQLSHKTEVLMQTSTTSFLLYKVSAVPAEEFSMDYVEPKPLCVSTHGRFTEDSRHCIQSQFERPASARVLYAARDGQLSSAPAASPQRQEDVNWRRRRQTVVPGPDGVLLKFPQTEITFTPQEPLRGRYVALMHYHQPEHASFPVDVRVAAGREWKGSLNASFCPAVSGCRKAVLTNGQTALDFDGDSWQAPSIAVTVPPNKTLVVDYILLVPEGSYTPKLLKEKLVDKSADFVQRCRSEGFHIDPKSASPFCRDSARSLAAAYNDGALPCNCHRSGSEGSSCDPAGGQCACRPHVIGRQCTKCASGYYGFPYCRPCECGRRLCDEVTGKCICPPQTVKPSCDVCQAQTFSYHPLLGCDGCECSPTGIDDVTRPDCDRLTGQCNCKPRIGGRRCDRCAAGYYRFPECLPCNCNRDGVTPDVCHPDSGRCLCKKNVAGSKCDACKDGGFYFDPSNPHGCTSCFCFGATDQCRSSSLRRGKFVDMDGWRLESLDQEEVSSVLNPVSDTVVADVQELSPTVQTLHWVAPSSYLGNKVSSYGGFLTYQVKSFGIPSEGMTLMDRRPDVVLTGQGMTLVHVAPQVPLADRLYQGRVQLLEGNWRHAINNRPVSREELMMVLADLVGLRINALYFTRSQRLSLGEVGLEETTRDGTGGPGNTVEQCSCPPQYTGDSCEHGYAGPRPHQRGQRLRFPRQPYGWNDRTQNPARHDRGSQRIEYPSVNDDGGQWVRYPSLFDRGQKVVYPSLNDNGGSGQSQRCSPGYYREDSVPFPGRCVPCECNGHAEECEDKTGRCLNCRYNTAGDRCERCKEGYYGDGARGTCRVCPCPFSVSTNSFAVGCREVFGAFQCICRDGYTGDRCQSCAPGYFGDPLAPGGRCQPCRCNGNGNNCDPRTGVCKNTLEPGDTDEHCQECDNCAQTLLNDLEKLDDELERIKAQLGNSTASRSAQDRLKKLEKNVADTKNLVNKFSSIINNQKPRIDQLDKDTGALSDDIKALKQKVEKSAADADRAVTNAEKTHKRATDLDSEVERLRKKIQDLLQKLKESGTTVPSKDSEKLFRDAERMVKEMEKRNFTPQKTAAQKENDEAKKLLEYIKANVSRQYDENNETANKLQDLLKGYEAKLKDLDQALKDAKDLVKKANAQNGLNGQALADLQRRVQELKEERETVGGQMDMARNELKKTKELLDMLDDSKTEYERLAAQLDGAKTEVTKKVNEISKAAAKEDIVEAAEEHARNLSKLAKELEDSVRNASGRPEVRNARDAIDAYKNITDAVNAAEAAANDAKAAADRALNSVKDQRLAERAKDLKDNSNDLLNEAERTEKDLKKAASDIRNLNKRLIDADKKKKALQKNLEDAQKQLNNISRDDIRDMLDEAKRKAASANGTASDTMDRLDAIKKELDKISVAPGDGNLNNALTDVDQSIKDLLKSIPTLNDKISEVENLTSQFSQINNITGNIKKIKELIEQARDAANRISIPMKFSGAGHVELHPPKDLEDLKAYTSMSLSLQRPEGRGDGSRRRRRRQNQGSANMFVLYLGSRDSSKNYLGMMVRNNVLYGVYKLDGQEYEIETSSIISSPSEPARFDRVDLNRIYQDAQMTLTKDITSGKTIPPIEGRKQGEGSKNLLDLSPSDVVFYVGGYPANFTPPASLNYPMYEGCIEFYSINDKAVSLYNFRAKDKINLQTPCKRYVAPVTSNYYEGTGYSKVLLKKRNPVLVISMALKFRSENGLILYLGSEDYYFTVSVEKGIVFIRSNLLDTPATSDQKIFPKEDWVEVLIISASTGKFTVRVASKEVASAQATYNNDDFNESYIGGIPEDLRTRDNITVRPFKGCLTNLKNVDVTEQVGVSKGCPEQSLVVRKAEFNLQSSLSAGLKGLGLDKDVTVSLGFKSTQSRGLLLQDKQPANGMNLRLENGHVVLHFNDKMWKSNKQYNDGQWHYLTVTRRAGRIELLVDDEDKGQEESGTSVPDTGGLLFLGRNQFQGCMSNLYTRRPDNLYKAEDFSTFMSSGDVLLDVCAADSPAQLMRDRGAKKDVLMQGMDEMSPCVSPAMAEHAYRTYGSVSSLSFSLPLQVLQPRIRLSVGKEKEIFNREKYNDGKWHTVMFSLERKKFRLVVDGIRAQDGQLTNAELASMQHFVSPVYLGSAPEAFHKELKSKALPKQSVPGCIRNFKMNGAAMTNPTTNRGAGPCWEGQTLKGAYFAGSRAHVVINGSFVLGSTFELLFSIRPRSPTGLLLHVGDSSRSPSGGGTGHYLSVYMLRGEVVALVNNGKGEFMVTVKPKASLCDGTFHKISVIKRKNVVQLHVDTVDNYKIGPPSSAPTLTKSSLYVGGIPEMLGRQTPPVTASFVGCIQDMSVNGEPVSFERPPAVFGPVNLKECPG</sequence>
<feature type="domain" description="Laminin EGF-like" evidence="16">
    <location>
        <begin position="1707"/>
        <end position="1753"/>
    </location>
</feature>
<evidence type="ECO:0000256" key="4">
    <source>
        <dbReference type="ARBA" id="ARBA00022729"/>
    </source>
</evidence>
<keyword evidence="11 12" id="KW-0424">Laminin EGF-like domain</keyword>
<dbReference type="Gene3D" id="2.10.25.10">
    <property type="entry name" value="Laminin"/>
    <property type="match status" value="13"/>
</dbReference>
<keyword evidence="5" id="KW-0677">Repeat</keyword>
<feature type="domain" description="Laminin EGF-like" evidence="16">
    <location>
        <begin position="382"/>
        <end position="426"/>
    </location>
</feature>
<dbReference type="InterPro" id="IPR013320">
    <property type="entry name" value="ConA-like_dom_sf"/>
</dbReference>
<feature type="disulfide bond" evidence="12">
    <location>
        <begin position="474"/>
        <end position="491"/>
    </location>
</feature>
<feature type="disulfide bond" evidence="12">
    <location>
        <begin position="493"/>
        <end position="502"/>
    </location>
</feature>
<dbReference type="SMART" id="SM00181">
    <property type="entry name" value="EGF"/>
    <property type="match status" value="9"/>
</dbReference>
<feature type="disulfide bond" evidence="12">
    <location>
        <begin position="1204"/>
        <end position="1216"/>
    </location>
</feature>
<dbReference type="InterPro" id="IPR000727">
    <property type="entry name" value="T_SNARE_dom"/>
</dbReference>
<feature type="disulfide bond" evidence="12">
    <location>
        <begin position="402"/>
        <end position="411"/>
    </location>
</feature>
<keyword evidence="4" id="KW-0732">Signal</keyword>
<dbReference type="FunFam" id="2.10.25.10:FF:000407">
    <property type="entry name" value="Laminin subunit alpha-3"/>
    <property type="match status" value="1"/>
</dbReference>
<feature type="domain" description="Laminin EGF-like" evidence="16">
    <location>
        <begin position="568"/>
        <end position="620"/>
    </location>
</feature>
<dbReference type="SUPFAM" id="SSF49899">
    <property type="entry name" value="Concanavalin A-like lectins/glucanases"/>
    <property type="match status" value="5"/>
</dbReference>
<feature type="domain" description="Laminin G" evidence="15">
    <location>
        <begin position="2781"/>
        <end position="2943"/>
    </location>
</feature>
<protein>
    <submittedName>
        <fullName evidence="20">Laminin subunit alpha-3</fullName>
    </submittedName>
</protein>
<feature type="compositionally biased region" description="Basic residues" evidence="14">
    <location>
        <begin position="833"/>
        <end position="847"/>
    </location>
</feature>
<evidence type="ECO:0000259" key="19">
    <source>
        <dbReference type="PROSITE" id="PS51117"/>
    </source>
</evidence>
<feature type="domain" description="T-SNARE coiled-coil homology" evidence="17">
    <location>
        <begin position="1870"/>
        <end position="1932"/>
    </location>
</feature>
<dbReference type="FunFam" id="2.10.25.10:FF:000011">
    <property type="entry name" value="Cadherin EGF LAG seven-pass G-type receptor"/>
    <property type="match status" value="1"/>
</dbReference>
<dbReference type="GO" id="GO:0005576">
    <property type="term" value="C:extracellular region"/>
    <property type="evidence" value="ECO:0007669"/>
    <property type="project" value="UniProtKB-ARBA"/>
</dbReference>
<dbReference type="Gene3D" id="2.60.120.260">
    <property type="entry name" value="Galactose-binding domain-like"/>
    <property type="match status" value="1"/>
</dbReference>
<dbReference type="SMART" id="SM00180">
    <property type="entry name" value="EGF_Lam"/>
    <property type="match status" value="15"/>
</dbReference>
<keyword evidence="21" id="KW-1185">Reference proteome</keyword>
<dbReference type="InterPro" id="IPR010307">
    <property type="entry name" value="Laminin_dom_II"/>
</dbReference>
<feature type="domain" description="Laminin EGF-like" evidence="16">
    <location>
        <begin position="1204"/>
        <end position="1249"/>
    </location>
</feature>
<feature type="domain" description="Laminin EGF-like" evidence="16">
    <location>
        <begin position="1294"/>
        <end position="1342"/>
    </location>
</feature>
<feature type="disulfide bond" evidence="12">
    <location>
        <begin position="1364"/>
        <end position="1373"/>
    </location>
</feature>
<proteinExistence type="predicted"/>
<evidence type="ECO:0000256" key="8">
    <source>
        <dbReference type="ARBA" id="ARBA00023054"/>
    </source>
</evidence>
<dbReference type="GO" id="GO:0030155">
    <property type="term" value="P:regulation of cell adhesion"/>
    <property type="evidence" value="ECO:0007669"/>
    <property type="project" value="InterPro"/>
</dbReference>
<feature type="disulfide bond" evidence="12">
    <location>
        <begin position="382"/>
        <end position="394"/>
    </location>
</feature>
<dbReference type="SUPFAM" id="SSF57196">
    <property type="entry name" value="EGF/Laminin"/>
    <property type="match status" value="12"/>
</dbReference>
<dbReference type="PROSITE" id="PS01248">
    <property type="entry name" value="EGF_LAM_1"/>
    <property type="match status" value="4"/>
</dbReference>
<dbReference type="Gene3D" id="1.10.287.950">
    <property type="entry name" value="Methyl-accepting chemotaxis protein"/>
    <property type="match status" value="1"/>
</dbReference>
<dbReference type="GO" id="GO:0030334">
    <property type="term" value="P:regulation of cell migration"/>
    <property type="evidence" value="ECO:0007669"/>
    <property type="project" value="InterPro"/>
</dbReference>
<dbReference type="GO" id="GO:0009887">
    <property type="term" value="P:animal organ morphogenesis"/>
    <property type="evidence" value="ECO:0007669"/>
    <property type="project" value="TreeGrafter"/>
</dbReference>
<feature type="domain" description="Laminin G" evidence="15">
    <location>
        <begin position="2623"/>
        <end position="2779"/>
    </location>
</feature>
<reference evidence="20 21" key="1">
    <citation type="submission" date="2019-04" db="EMBL/GenBank/DDBJ databases">
        <title>Chromosome genome assembly for Takifugu flavidus.</title>
        <authorList>
            <person name="Xiao S."/>
        </authorList>
    </citation>
    <scope>NUCLEOTIDE SEQUENCE [LARGE SCALE GENOMIC DNA]</scope>
    <source>
        <strain evidence="20">HTHZ2018</strain>
        <tissue evidence="20">Muscle</tissue>
    </source>
</reference>
<feature type="disulfide bond" evidence="12">
    <location>
        <begin position="427"/>
        <end position="439"/>
    </location>
</feature>
<dbReference type="Pfam" id="PF00052">
    <property type="entry name" value="Laminin_B"/>
    <property type="match status" value="1"/>
</dbReference>
<dbReference type="GO" id="GO:0005604">
    <property type="term" value="C:basement membrane"/>
    <property type="evidence" value="ECO:0007669"/>
    <property type="project" value="UniProtKB-SubCell"/>
</dbReference>
<dbReference type="InterPro" id="IPR009030">
    <property type="entry name" value="Growth_fac_rcpt_cys_sf"/>
</dbReference>
<evidence type="ECO:0000256" key="14">
    <source>
        <dbReference type="SAM" id="MobiDB-lite"/>
    </source>
</evidence>
<dbReference type="SUPFAM" id="SSF57184">
    <property type="entry name" value="Growth factor receptor domain"/>
    <property type="match status" value="1"/>
</dbReference>
<dbReference type="PROSITE" id="PS50027">
    <property type="entry name" value="EGF_LAM_2"/>
    <property type="match status" value="9"/>
</dbReference>
<dbReference type="FunFam" id="2.10.25.10:FF:000083">
    <property type="entry name" value="Laminin subunit alpha"/>
    <property type="match status" value="1"/>
</dbReference>
<dbReference type="FunFam" id="2.10.25.10:FF:000090">
    <property type="entry name" value="laminin subunit alpha"/>
    <property type="match status" value="1"/>
</dbReference>
<evidence type="ECO:0000259" key="15">
    <source>
        <dbReference type="PROSITE" id="PS50025"/>
    </source>
</evidence>
<feature type="disulfide bond" evidence="12">
    <location>
        <begin position="1345"/>
        <end position="1362"/>
    </location>
</feature>
<dbReference type="Pfam" id="PF00053">
    <property type="entry name" value="EGF_laminin"/>
    <property type="match status" value="12"/>
</dbReference>
<evidence type="ECO:0000256" key="10">
    <source>
        <dbReference type="ARBA" id="ARBA00023180"/>
    </source>
</evidence>
<dbReference type="GO" id="GO:0007155">
    <property type="term" value="P:cell adhesion"/>
    <property type="evidence" value="ECO:0007669"/>
    <property type="project" value="UniProtKB-KW"/>
</dbReference>
<feature type="domain" description="Laminin G" evidence="15">
    <location>
        <begin position="2941"/>
        <end position="3115"/>
    </location>
</feature>
<feature type="disulfide bond" evidence="12">
    <location>
        <begin position="1780"/>
        <end position="1789"/>
    </location>
</feature>
<feature type="domain" description="Laminin EGF-like" evidence="16">
    <location>
        <begin position="1343"/>
        <end position="1393"/>
    </location>
</feature>
<feature type="region of interest" description="Disordered" evidence="14">
    <location>
        <begin position="1606"/>
        <end position="1653"/>
    </location>
</feature>